<accession>A0A917B557</accession>
<reference evidence="2 3" key="1">
    <citation type="journal article" date="2014" name="Int. J. Syst. Evol. Microbiol.">
        <title>Complete genome sequence of Corynebacterium casei LMG S-19264T (=DSM 44701T), isolated from a smear-ripened cheese.</title>
        <authorList>
            <consortium name="US DOE Joint Genome Institute (JGI-PGF)"/>
            <person name="Walter F."/>
            <person name="Albersmeier A."/>
            <person name="Kalinowski J."/>
            <person name="Ruckert C."/>
        </authorList>
    </citation>
    <scope>NUCLEOTIDE SEQUENCE [LARGE SCALE GENOMIC DNA]</scope>
    <source>
        <strain evidence="2 3">CGMCC 1.12976</strain>
    </source>
</reference>
<dbReference type="InterPro" id="IPR016181">
    <property type="entry name" value="Acyl_CoA_acyltransferase"/>
</dbReference>
<dbReference type="PROSITE" id="PS51186">
    <property type="entry name" value="GNAT"/>
    <property type="match status" value="1"/>
</dbReference>
<gene>
    <name evidence="2" type="primary">speG</name>
    <name evidence="2" type="ORF">GCM10011399_11740</name>
</gene>
<organism evidence="2 3">
    <name type="scientific">Subtercola lobariae</name>
    <dbReference type="NCBI Taxonomy" id="1588641"/>
    <lineage>
        <taxon>Bacteria</taxon>
        <taxon>Bacillati</taxon>
        <taxon>Actinomycetota</taxon>
        <taxon>Actinomycetes</taxon>
        <taxon>Micrococcales</taxon>
        <taxon>Microbacteriaceae</taxon>
        <taxon>Subtercola</taxon>
    </lineage>
</organism>
<dbReference type="GO" id="GO:0016747">
    <property type="term" value="F:acyltransferase activity, transferring groups other than amino-acyl groups"/>
    <property type="evidence" value="ECO:0007669"/>
    <property type="project" value="InterPro"/>
</dbReference>
<comment type="caution">
    <text evidence="2">The sequence shown here is derived from an EMBL/GenBank/DDBJ whole genome shotgun (WGS) entry which is preliminary data.</text>
</comment>
<dbReference type="Pfam" id="PF00583">
    <property type="entry name" value="Acetyltransf_1"/>
    <property type="match status" value="1"/>
</dbReference>
<dbReference type="SUPFAM" id="SSF55729">
    <property type="entry name" value="Acyl-CoA N-acyltransferases (Nat)"/>
    <property type="match status" value="1"/>
</dbReference>
<feature type="domain" description="N-acetyltransferase" evidence="1">
    <location>
        <begin position="11"/>
        <end position="157"/>
    </location>
</feature>
<keyword evidence="3" id="KW-1185">Reference proteome</keyword>
<evidence type="ECO:0000259" key="1">
    <source>
        <dbReference type="PROSITE" id="PS51186"/>
    </source>
</evidence>
<sequence>MPTNLYFMGDLRLEELSANNIVAANTLTLKPGQEQFVAPVSHSIAEAYVNPSTAWPRVVLDGDEVVGFIMGNFDPDSPHDEFRGCIWRMNVAATAQGRGIGRFAVTALAEEARSRGFDRLTVMFEPGEDGPEAFFLAVGFEPIGETQFGETIAALTL</sequence>
<dbReference type="Gene3D" id="3.40.630.30">
    <property type="match status" value="1"/>
</dbReference>
<protein>
    <submittedName>
        <fullName evidence="2">N-acetyltransferase</fullName>
    </submittedName>
</protein>
<dbReference type="InterPro" id="IPR000182">
    <property type="entry name" value="GNAT_dom"/>
</dbReference>
<name>A0A917B557_9MICO</name>
<dbReference type="CDD" id="cd04301">
    <property type="entry name" value="NAT_SF"/>
    <property type="match status" value="1"/>
</dbReference>
<evidence type="ECO:0000313" key="2">
    <source>
        <dbReference type="EMBL" id="GGF19778.1"/>
    </source>
</evidence>
<dbReference type="EMBL" id="BMGP01000002">
    <property type="protein sequence ID" value="GGF19778.1"/>
    <property type="molecule type" value="Genomic_DNA"/>
</dbReference>
<evidence type="ECO:0000313" key="3">
    <source>
        <dbReference type="Proteomes" id="UP000598775"/>
    </source>
</evidence>
<dbReference type="Proteomes" id="UP000598775">
    <property type="component" value="Unassembled WGS sequence"/>
</dbReference>
<dbReference type="AlphaFoldDB" id="A0A917B557"/>
<proteinExistence type="predicted"/>